<gene>
    <name evidence="5" type="ORF">P170DRAFT_434779</name>
</gene>
<evidence type="ECO:0000313" key="5">
    <source>
        <dbReference type="EMBL" id="PLB53054.1"/>
    </source>
</evidence>
<dbReference type="InterPro" id="IPR038090">
    <property type="entry name" value="Cdt1_C_WH_dom_sf"/>
</dbReference>
<keyword evidence="6" id="KW-1185">Reference proteome</keyword>
<dbReference type="EMBL" id="MSFO01000002">
    <property type="protein sequence ID" value="PLB53054.1"/>
    <property type="molecule type" value="Genomic_DNA"/>
</dbReference>
<evidence type="ECO:0000313" key="6">
    <source>
        <dbReference type="Proteomes" id="UP000234275"/>
    </source>
</evidence>
<dbReference type="Gene3D" id="1.10.10.1420">
    <property type="entry name" value="DNA replication factor Cdt1, C-terminal WH domain"/>
    <property type="match status" value="1"/>
</dbReference>
<evidence type="ECO:0000256" key="2">
    <source>
        <dbReference type="ARBA" id="ARBA00023306"/>
    </source>
</evidence>
<evidence type="ECO:0000256" key="1">
    <source>
        <dbReference type="ARBA" id="ARBA00008356"/>
    </source>
</evidence>
<dbReference type="STRING" id="1392250.A0A2I2GJK8"/>
<dbReference type="InterPro" id="IPR032054">
    <property type="entry name" value="Cdt1_C"/>
</dbReference>
<evidence type="ECO:0000256" key="3">
    <source>
        <dbReference type="SAM" id="MobiDB-lite"/>
    </source>
</evidence>
<feature type="compositionally biased region" description="Polar residues" evidence="3">
    <location>
        <begin position="81"/>
        <end position="97"/>
    </location>
</feature>
<dbReference type="Pfam" id="PF26121">
    <property type="entry name" value="HTH_CDT1"/>
    <property type="match status" value="1"/>
</dbReference>
<keyword evidence="2" id="KW-0131">Cell cycle</keyword>
<dbReference type="GeneID" id="36556495"/>
<feature type="compositionally biased region" description="Polar residues" evidence="3">
    <location>
        <begin position="346"/>
        <end position="362"/>
    </location>
</feature>
<comment type="similarity">
    <text evidence="1">Belongs to the Cdt1 family.</text>
</comment>
<evidence type="ECO:0000259" key="4">
    <source>
        <dbReference type="Pfam" id="PF16679"/>
    </source>
</evidence>
<dbReference type="VEuPathDB" id="FungiDB:P170DRAFT_434779"/>
<reference evidence="5 6" key="1">
    <citation type="submission" date="2016-12" db="EMBL/GenBank/DDBJ databases">
        <title>The genomes of Aspergillus section Nigri reveals drivers in fungal speciation.</title>
        <authorList>
            <consortium name="DOE Joint Genome Institute"/>
            <person name="Vesth T.C."/>
            <person name="Nybo J."/>
            <person name="Theobald S."/>
            <person name="Brandl J."/>
            <person name="Frisvad J.C."/>
            <person name="Nielsen K.F."/>
            <person name="Lyhne E.K."/>
            <person name="Kogle M.E."/>
            <person name="Kuo A."/>
            <person name="Riley R."/>
            <person name="Clum A."/>
            <person name="Nolan M."/>
            <person name="Lipzen A."/>
            <person name="Salamov A."/>
            <person name="Henrissat B."/>
            <person name="Wiebenga A."/>
            <person name="De Vries R.P."/>
            <person name="Grigoriev I.V."/>
            <person name="Mortensen U.H."/>
            <person name="Andersen M.R."/>
            <person name="Baker S.E."/>
        </authorList>
    </citation>
    <scope>NUCLEOTIDE SEQUENCE [LARGE SCALE GENOMIC DNA]</scope>
    <source>
        <strain evidence="5 6">IBT 23096</strain>
    </source>
</reference>
<organism evidence="5 6">
    <name type="scientific">Aspergillus steynii IBT 23096</name>
    <dbReference type="NCBI Taxonomy" id="1392250"/>
    <lineage>
        <taxon>Eukaryota</taxon>
        <taxon>Fungi</taxon>
        <taxon>Dikarya</taxon>
        <taxon>Ascomycota</taxon>
        <taxon>Pezizomycotina</taxon>
        <taxon>Eurotiomycetes</taxon>
        <taxon>Eurotiomycetidae</taxon>
        <taxon>Eurotiales</taxon>
        <taxon>Aspergillaceae</taxon>
        <taxon>Aspergillus</taxon>
        <taxon>Aspergillus subgen. Circumdati</taxon>
    </lineage>
</organism>
<feature type="compositionally biased region" description="Polar residues" evidence="3">
    <location>
        <begin position="35"/>
        <end position="47"/>
    </location>
</feature>
<comment type="caution">
    <text evidence="5">The sequence shown here is derived from an EMBL/GenBank/DDBJ whole genome shotgun (WGS) entry which is preliminary data.</text>
</comment>
<dbReference type="AlphaFoldDB" id="A0A2I2GJK8"/>
<proteinExistence type="inferred from homology"/>
<protein>
    <recommendedName>
        <fullName evidence="4">DNA replication factor Cdt1 C-terminal domain-containing protein</fullName>
    </recommendedName>
</protein>
<dbReference type="RefSeq" id="XP_024708356.1">
    <property type="nucleotide sequence ID" value="XM_024848796.1"/>
</dbReference>
<dbReference type="OrthoDB" id="341730at2759"/>
<dbReference type="Pfam" id="PF16679">
    <property type="entry name" value="CDT1_C"/>
    <property type="match status" value="1"/>
</dbReference>
<name>A0A2I2GJK8_9EURO</name>
<dbReference type="Proteomes" id="UP000234275">
    <property type="component" value="Unassembled WGS sequence"/>
</dbReference>
<feature type="domain" description="DNA replication factor Cdt1 C-terminal" evidence="4">
    <location>
        <begin position="366"/>
        <end position="473"/>
    </location>
</feature>
<sequence length="513" mass="55633">MPRASTRASLPRGQAAINAFTRATKPGIVAPKTLSDGSSDGKQSSAATLPVSPSKKRKLNELENVDCGRAPAASTAEESDPTSATTSPGKGSSLTRSKSIRLSEASTPRSGHYASAPSTTPVRAARAAAENSASGSPAKRASVRRNNTVKLPEPVLEVRPPCVSELLHLHAAFVKALTMHAAHCGPGAPADLREFLHSVERLWKKRKVVVGDLQRLVWIWEQQQQQQQQKEQQTATLSVPRFRLANYGLGKVCLERVSKGEGRVDLINENELQVQFEQAVESLWENALDAAGGDESRVDFMATLGLSTIHESLTPFTTFRKGQQRLQDLRGGVIKLKTEKMRTMESQETQGPVKTQQATTSRRMGLLDRIKEKALRQSKLPPPPSKEMIMRGAAAQRTEEVAGVLSLLRPAGYVGSGLKAVGAAQRKPFQMAMIVQNVQDSVRNPISEKEVEVCLEILSRPDIAGQWVNIVTVNHIKSVVLKSCSDVNPKEIGAKVSQLKIGPEETVPVTIKA</sequence>
<feature type="region of interest" description="Disordered" evidence="3">
    <location>
        <begin position="19"/>
        <end position="146"/>
    </location>
</feature>
<feature type="region of interest" description="Disordered" evidence="3">
    <location>
        <begin position="341"/>
        <end position="362"/>
    </location>
</feature>
<accession>A0A2I2GJK8</accession>